<dbReference type="AlphaFoldDB" id="A0A2W2FWL4"/>
<dbReference type="Proteomes" id="UP000248544">
    <property type="component" value="Unassembled WGS sequence"/>
</dbReference>
<dbReference type="Gene3D" id="3.40.50.300">
    <property type="entry name" value="P-loop containing nucleotide triphosphate hydrolases"/>
    <property type="match status" value="2"/>
</dbReference>
<evidence type="ECO:0000313" key="11">
    <source>
        <dbReference type="EMBL" id="PZG40062.1"/>
    </source>
</evidence>
<comment type="similarity">
    <text evidence="2">Belongs to the ABC transporter superfamily.</text>
</comment>
<dbReference type="PANTHER" id="PTHR43297:SF14">
    <property type="entry name" value="ATPASE AAA-TYPE CORE DOMAIN-CONTAINING PROTEIN"/>
    <property type="match status" value="1"/>
</dbReference>
<keyword evidence="12" id="KW-1185">Reference proteome</keyword>
<keyword evidence="3" id="KW-0813">Transport</keyword>
<dbReference type="InterPro" id="IPR013563">
    <property type="entry name" value="Oligopep_ABC_C"/>
</dbReference>
<dbReference type="SUPFAM" id="SSF52540">
    <property type="entry name" value="P-loop containing nucleoside triphosphate hydrolases"/>
    <property type="match status" value="2"/>
</dbReference>
<proteinExistence type="inferred from homology"/>
<keyword evidence="6" id="KW-0547">Nucleotide-binding</keyword>
<reference evidence="11 12" key="1">
    <citation type="submission" date="2018-01" db="EMBL/GenBank/DDBJ databases">
        <title>Draft genome sequence of Sphaerisporangium sp. 7K107.</title>
        <authorList>
            <person name="Sahin N."/>
            <person name="Saygin H."/>
            <person name="Ay H."/>
        </authorList>
    </citation>
    <scope>NUCLEOTIDE SEQUENCE [LARGE SCALE GENOMIC DNA]</scope>
    <source>
        <strain evidence="11 12">7K107</strain>
    </source>
</reference>
<evidence type="ECO:0000256" key="1">
    <source>
        <dbReference type="ARBA" id="ARBA00004202"/>
    </source>
</evidence>
<dbReference type="EMBL" id="POUA01000192">
    <property type="protein sequence ID" value="PZG40062.1"/>
    <property type="molecule type" value="Genomic_DNA"/>
</dbReference>
<dbReference type="NCBIfam" id="TIGR01727">
    <property type="entry name" value="oligo_HPY"/>
    <property type="match status" value="1"/>
</dbReference>
<evidence type="ECO:0000256" key="2">
    <source>
        <dbReference type="ARBA" id="ARBA00005417"/>
    </source>
</evidence>
<comment type="subcellular location">
    <subcellularLocation>
        <location evidence="1">Cell membrane</location>
        <topology evidence="1">Peripheral membrane protein</topology>
    </subcellularLocation>
</comment>
<evidence type="ECO:0000256" key="8">
    <source>
        <dbReference type="ARBA" id="ARBA00022967"/>
    </source>
</evidence>
<evidence type="ECO:0000256" key="4">
    <source>
        <dbReference type="ARBA" id="ARBA00022475"/>
    </source>
</evidence>
<sequence length="637" mass="68885">MSLLEIDRLSVGVLNGEDGVRLVHELSLTLPAGQTLCVVGESGSGKTVTALSIIRLLEFVAPVRTTGEVRLDDVDLVALTREQMRSFRGRRIGIVFQEALDSLNPTQRIGVQLVEAYHPAGIGLREEARTRAYELLREMGFDDPERIADLYPHQLSGGMQQRVMIAMALISGPDLLLADEPTTALDVTTQAEILRLFRTVQREHQMSCVFITHDMGVAAEIADRIAVMYAGRLVEVGPAAEVLGSPRHRYTRALVECVPRVGVRRPGGLPTITGSVPGPSEELSGCRFVPRCHHSVDDCRKDEPPLAVVPGEGQVACWNPGSGPVSLPFPSVPQPAKAVAEVAEVAEVDAEVDAAAPLLVIENVRRTYTARGRRRGALLGLRRRERHAAVDGVSLSIRPGEFFGLVGESGSGKTTLGQLVAALDDPTEGVITFAGRRHTAHGLAGDARAFRRDVQLIFQDPQGSLDPRHTVGRIIAEPLRALTDLRGPELRRRVERLLEEVGLPASIIDRIPAQISGGQRQRVAIARAIAPEPKLIVADEPTSALDVSVQGQVMNLLLELRRQRDLAYLFITHNLSLVLSIADRVGVMKDGRLIEVAPPDTITSAPAHEYTRTLLAANPGLAPAGAPENGNPWDSPE</sequence>
<name>A0A2W2FWL4_9ACTN</name>
<evidence type="ECO:0000256" key="6">
    <source>
        <dbReference type="ARBA" id="ARBA00022741"/>
    </source>
</evidence>
<dbReference type="GO" id="GO:0005524">
    <property type="term" value="F:ATP binding"/>
    <property type="evidence" value="ECO:0007669"/>
    <property type="project" value="UniProtKB-KW"/>
</dbReference>
<dbReference type="InterPro" id="IPR050388">
    <property type="entry name" value="ABC_Ni/Peptide_Import"/>
</dbReference>
<evidence type="ECO:0000256" key="3">
    <source>
        <dbReference type="ARBA" id="ARBA00022448"/>
    </source>
</evidence>
<dbReference type="InterPro" id="IPR017871">
    <property type="entry name" value="ABC_transporter-like_CS"/>
</dbReference>
<keyword evidence="7 11" id="KW-0067">ATP-binding</keyword>
<feature type="domain" description="ABC transporter" evidence="10">
    <location>
        <begin position="4"/>
        <end position="255"/>
    </location>
</feature>
<comment type="caution">
    <text evidence="11">The sequence shown here is derived from an EMBL/GenBank/DDBJ whole genome shotgun (WGS) entry which is preliminary data.</text>
</comment>
<dbReference type="InterPro" id="IPR003439">
    <property type="entry name" value="ABC_transporter-like_ATP-bd"/>
</dbReference>
<protein>
    <submittedName>
        <fullName evidence="11">ABC transporter ATP-binding protein</fullName>
    </submittedName>
</protein>
<dbReference type="GO" id="GO:0016887">
    <property type="term" value="F:ATP hydrolysis activity"/>
    <property type="evidence" value="ECO:0007669"/>
    <property type="project" value="InterPro"/>
</dbReference>
<keyword evidence="4" id="KW-1003">Cell membrane</keyword>
<keyword evidence="8" id="KW-1278">Translocase</keyword>
<dbReference type="GO" id="GO:0015833">
    <property type="term" value="P:peptide transport"/>
    <property type="evidence" value="ECO:0007669"/>
    <property type="project" value="InterPro"/>
</dbReference>
<accession>A0A2W2FWL4</accession>
<keyword evidence="9" id="KW-0472">Membrane</keyword>
<dbReference type="PANTHER" id="PTHR43297">
    <property type="entry name" value="OLIGOPEPTIDE TRANSPORT ATP-BINDING PROTEIN APPD"/>
    <property type="match status" value="1"/>
</dbReference>
<keyword evidence="5" id="KW-0997">Cell inner membrane</keyword>
<dbReference type="PROSITE" id="PS00211">
    <property type="entry name" value="ABC_TRANSPORTER_1"/>
    <property type="match status" value="2"/>
</dbReference>
<dbReference type="FunFam" id="3.40.50.300:FF:000016">
    <property type="entry name" value="Oligopeptide ABC transporter ATP-binding component"/>
    <property type="match status" value="1"/>
</dbReference>
<dbReference type="RefSeq" id="WP_111169464.1">
    <property type="nucleotide sequence ID" value="NZ_POUA01000192.1"/>
</dbReference>
<dbReference type="Pfam" id="PF00005">
    <property type="entry name" value="ABC_tran"/>
    <property type="match status" value="2"/>
</dbReference>
<evidence type="ECO:0000256" key="7">
    <source>
        <dbReference type="ARBA" id="ARBA00022840"/>
    </source>
</evidence>
<dbReference type="InterPro" id="IPR003593">
    <property type="entry name" value="AAA+_ATPase"/>
</dbReference>
<dbReference type="InterPro" id="IPR027417">
    <property type="entry name" value="P-loop_NTPase"/>
</dbReference>
<dbReference type="CDD" id="cd03257">
    <property type="entry name" value="ABC_NikE_OppD_transporters"/>
    <property type="match status" value="2"/>
</dbReference>
<feature type="domain" description="ABC transporter" evidence="10">
    <location>
        <begin position="359"/>
        <end position="615"/>
    </location>
</feature>
<dbReference type="NCBIfam" id="NF008453">
    <property type="entry name" value="PRK11308.1"/>
    <property type="match status" value="2"/>
</dbReference>
<gene>
    <name evidence="11" type="ORF">C1I98_22720</name>
</gene>
<evidence type="ECO:0000256" key="9">
    <source>
        <dbReference type="ARBA" id="ARBA00023136"/>
    </source>
</evidence>
<evidence type="ECO:0000256" key="5">
    <source>
        <dbReference type="ARBA" id="ARBA00022519"/>
    </source>
</evidence>
<organism evidence="11 12">
    <name type="scientific">Spongiactinospora gelatinilytica</name>
    <dbReference type="NCBI Taxonomy" id="2666298"/>
    <lineage>
        <taxon>Bacteria</taxon>
        <taxon>Bacillati</taxon>
        <taxon>Actinomycetota</taxon>
        <taxon>Actinomycetes</taxon>
        <taxon>Streptosporangiales</taxon>
        <taxon>Streptosporangiaceae</taxon>
        <taxon>Spongiactinospora</taxon>
    </lineage>
</organism>
<dbReference type="NCBIfam" id="NF007739">
    <property type="entry name" value="PRK10419.1"/>
    <property type="match status" value="2"/>
</dbReference>
<dbReference type="PROSITE" id="PS50893">
    <property type="entry name" value="ABC_TRANSPORTER_2"/>
    <property type="match status" value="2"/>
</dbReference>
<dbReference type="Pfam" id="PF08352">
    <property type="entry name" value="oligo_HPY"/>
    <property type="match status" value="2"/>
</dbReference>
<evidence type="ECO:0000313" key="12">
    <source>
        <dbReference type="Proteomes" id="UP000248544"/>
    </source>
</evidence>
<dbReference type="SMART" id="SM00382">
    <property type="entry name" value="AAA"/>
    <property type="match status" value="2"/>
</dbReference>
<evidence type="ECO:0000259" key="10">
    <source>
        <dbReference type="PROSITE" id="PS50893"/>
    </source>
</evidence>
<dbReference type="GO" id="GO:0005886">
    <property type="term" value="C:plasma membrane"/>
    <property type="evidence" value="ECO:0007669"/>
    <property type="project" value="UniProtKB-SubCell"/>
</dbReference>